<dbReference type="AlphaFoldDB" id="A0A9N9D5I0"/>
<organism evidence="1 2">
    <name type="scientific">Funneliformis mosseae</name>
    <name type="common">Endomycorrhizal fungus</name>
    <name type="synonym">Glomus mosseae</name>
    <dbReference type="NCBI Taxonomy" id="27381"/>
    <lineage>
        <taxon>Eukaryota</taxon>
        <taxon>Fungi</taxon>
        <taxon>Fungi incertae sedis</taxon>
        <taxon>Mucoromycota</taxon>
        <taxon>Glomeromycotina</taxon>
        <taxon>Glomeromycetes</taxon>
        <taxon>Glomerales</taxon>
        <taxon>Glomeraceae</taxon>
        <taxon>Funneliformis</taxon>
    </lineage>
</organism>
<evidence type="ECO:0000313" key="1">
    <source>
        <dbReference type="EMBL" id="CAG8627094.1"/>
    </source>
</evidence>
<dbReference type="Proteomes" id="UP000789375">
    <property type="component" value="Unassembled WGS sequence"/>
</dbReference>
<reference evidence="1" key="1">
    <citation type="submission" date="2021-06" db="EMBL/GenBank/DDBJ databases">
        <authorList>
            <person name="Kallberg Y."/>
            <person name="Tangrot J."/>
            <person name="Rosling A."/>
        </authorList>
    </citation>
    <scope>NUCLEOTIDE SEQUENCE</scope>
    <source>
        <strain evidence="1">87-6 pot B 2015</strain>
    </source>
</reference>
<proteinExistence type="predicted"/>
<accession>A0A9N9D5I0</accession>
<sequence length="450" mass="51951">MYEPPDSLKQKLDSYFLSDNSSSLSDWNNWSFLSFLEFAKKRRILSIKNKRDLHQRFSNSLNAILMSDASRKVKEVTKALQSKMCSTSVDLFWKEVQTNEEIAIAQAEYQRKQTFIELKNGFENRVIESREREVKKDVNKALSVLDAPTIPPPGNASTAPPLHYTPTTPPCNASTMPPPLSQNILKRPLDIYETKALGQSVISHFEAKMQEYKPKKALSTEVMRILKTFNVSSLEDLGKALDDVKIDYNNLDRDIIYLRCLFENYKSTINFDNRDLPEGWYNSHIVAPIFDDCLESIDECILRCRQFEFIYVETATTSVLSKSDKDLSKLHNAIILIFKHMVLTLLEKLLHEISSMPILCVQFSGVSVEVYLAIWLANMRPVVFSIIDFEIAEEITTFLKMTKVAAKMLSLRPFIQNLHKRYQTLLTKEADYYLNDDNTWTSPIRMKARH</sequence>
<dbReference type="EMBL" id="CAJVPP010003338">
    <property type="protein sequence ID" value="CAG8627094.1"/>
    <property type="molecule type" value="Genomic_DNA"/>
</dbReference>
<evidence type="ECO:0000313" key="2">
    <source>
        <dbReference type="Proteomes" id="UP000789375"/>
    </source>
</evidence>
<protein>
    <submittedName>
        <fullName evidence="1">10078_t:CDS:1</fullName>
    </submittedName>
</protein>
<name>A0A9N9D5I0_FUNMO</name>
<keyword evidence="2" id="KW-1185">Reference proteome</keyword>
<comment type="caution">
    <text evidence="1">The sequence shown here is derived from an EMBL/GenBank/DDBJ whole genome shotgun (WGS) entry which is preliminary data.</text>
</comment>
<gene>
    <name evidence="1" type="ORF">FMOSSE_LOCUS10297</name>
</gene>